<evidence type="ECO:0000313" key="2">
    <source>
        <dbReference type="Proteomes" id="UP000828251"/>
    </source>
</evidence>
<keyword evidence="2" id="KW-1185">Reference proteome</keyword>
<dbReference type="PANTHER" id="PTHR46153:SF20">
    <property type="entry name" value="ACYL CARRIER PROTEIN 2, CHLOROPLASTIC-RELATED"/>
    <property type="match status" value="1"/>
</dbReference>
<organism evidence="1 2">
    <name type="scientific">Gossypium stocksii</name>
    <dbReference type="NCBI Taxonomy" id="47602"/>
    <lineage>
        <taxon>Eukaryota</taxon>
        <taxon>Viridiplantae</taxon>
        <taxon>Streptophyta</taxon>
        <taxon>Embryophyta</taxon>
        <taxon>Tracheophyta</taxon>
        <taxon>Spermatophyta</taxon>
        <taxon>Magnoliopsida</taxon>
        <taxon>eudicotyledons</taxon>
        <taxon>Gunneridae</taxon>
        <taxon>Pentapetalae</taxon>
        <taxon>rosids</taxon>
        <taxon>malvids</taxon>
        <taxon>Malvales</taxon>
        <taxon>Malvaceae</taxon>
        <taxon>Malvoideae</taxon>
        <taxon>Gossypium</taxon>
    </lineage>
</organism>
<comment type="caution">
    <text evidence="1">The sequence shown here is derived from an EMBL/GenBank/DDBJ whole genome shotgun (WGS) entry which is preliminary data.</text>
</comment>
<proteinExistence type="predicted"/>
<evidence type="ECO:0000313" key="1">
    <source>
        <dbReference type="EMBL" id="KAH1097933.1"/>
    </source>
</evidence>
<accession>A0A9D3VW55</accession>
<dbReference type="GO" id="GO:0000036">
    <property type="term" value="F:acyl carrier activity"/>
    <property type="evidence" value="ECO:0007669"/>
    <property type="project" value="InterPro"/>
</dbReference>
<dbReference type="EMBL" id="JAIQCV010000005">
    <property type="protein sequence ID" value="KAH1097933.1"/>
    <property type="molecule type" value="Genomic_DNA"/>
</dbReference>
<dbReference type="Proteomes" id="UP000828251">
    <property type="component" value="Unassembled WGS sequence"/>
</dbReference>
<name>A0A9D3VW55_9ROSI</name>
<gene>
    <name evidence="1" type="ORF">J1N35_014854</name>
</gene>
<sequence>MHGNIYQRGGGRQKLELMIGNIGIEFSQKNQVMSDGYSNFKKIDDICEGVCGNATTRASGLKSASFVNQGRNNQSCRLRPVPARLWISYAAKPETVDKVCEIVRKQLALSSDNPVTGHKNFLILELILLIRKSTVGGSTDGGTQRWPASKTTKLGFLYDF</sequence>
<dbReference type="InterPro" id="IPR044813">
    <property type="entry name" value="ACP_chloroplastic"/>
</dbReference>
<protein>
    <submittedName>
        <fullName evidence="1">Uncharacterized protein</fullName>
    </submittedName>
</protein>
<dbReference type="PANTHER" id="PTHR46153">
    <property type="entry name" value="ACYL CARRIER PROTEIN"/>
    <property type="match status" value="1"/>
</dbReference>
<dbReference type="OrthoDB" id="955436at2759"/>
<reference evidence="1 2" key="1">
    <citation type="journal article" date="2021" name="Plant Biotechnol. J.">
        <title>Multi-omics assisted identification of the key and species-specific regulatory components of drought-tolerant mechanisms in Gossypium stocksii.</title>
        <authorList>
            <person name="Yu D."/>
            <person name="Ke L."/>
            <person name="Zhang D."/>
            <person name="Wu Y."/>
            <person name="Sun Y."/>
            <person name="Mei J."/>
            <person name="Sun J."/>
            <person name="Sun Y."/>
        </authorList>
    </citation>
    <scope>NUCLEOTIDE SEQUENCE [LARGE SCALE GENOMIC DNA]</scope>
    <source>
        <strain evidence="2">cv. E1</strain>
        <tissue evidence="1">Leaf</tissue>
    </source>
</reference>
<dbReference type="AlphaFoldDB" id="A0A9D3VW55"/>